<dbReference type="PANTHER" id="PTHR36723">
    <property type="entry name" value="F22C12.19"/>
    <property type="match status" value="1"/>
</dbReference>
<evidence type="ECO:0000313" key="2">
    <source>
        <dbReference type="EMBL" id="CAK9180742.1"/>
    </source>
</evidence>
<evidence type="ECO:0000313" key="3">
    <source>
        <dbReference type="Proteomes" id="UP001642360"/>
    </source>
</evidence>
<dbReference type="AlphaFoldDB" id="A0ABC8UIH7"/>
<feature type="compositionally biased region" description="Polar residues" evidence="1">
    <location>
        <begin position="45"/>
        <end position="56"/>
    </location>
</feature>
<feature type="region of interest" description="Disordered" evidence="1">
    <location>
        <begin position="276"/>
        <end position="295"/>
    </location>
</feature>
<organism evidence="2 3">
    <name type="scientific">Ilex paraguariensis</name>
    <name type="common">yerba mate</name>
    <dbReference type="NCBI Taxonomy" id="185542"/>
    <lineage>
        <taxon>Eukaryota</taxon>
        <taxon>Viridiplantae</taxon>
        <taxon>Streptophyta</taxon>
        <taxon>Embryophyta</taxon>
        <taxon>Tracheophyta</taxon>
        <taxon>Spermatophyta</taxon>
        <taxon>Magnoliopsida</taxon>
        <taxon>eudicotyledons</taxon>
        <taxon>Gunneridae</taxon>
        <taxon>Pentapetalae</taxon>
        <taxon>asterids</taxon>
        <taxon>campanulids</taxon>
        <taxon>Aquifoliales</taxon>
        <taxon>Aquifoliaceae</taxon>
        <taxon>Ilex</taxon>
    </lineage>
</organism>
<protein>
    <submittedName>
        <fullName evidence="2">Uncharacterized protein</fullName>
    </submittedName>
</protein>
<feature type="compositionally biased region" description="Low complexity" evidence="1">
    <location>
        <begin position="503"/>
        <end position="513"/>
    </location>
</feature>
<feature type="region of interest" description="Disordered" evidence="1">
    <location>
        <begin position="201"/>
        <end position="226"/>
    </location>
</feature>
<feature type="region of interest" description="Disordered" evidence="1">
    <location>
        <begin position="474"/>
        <end position="573"/>
    </location>
</feature>
<evidence type="ECO:0000256" key="1">
    <source>
        <dbReference type="SAM" id="MobiDB-lite"/>
    </source>
</evidence>
<feature type="compositionally biased region" description="Polar residues" evidence="1">
    <location>
        <begin position="215"/>
        <end position="226"/>
    </location>
</feature>
<accession>A0ABC8UIH7</accession>
<dbReference type="PANTHER" id="PTHR36723:SF1">
    <property type="entry name" value="F22C12.19"/>
    <property type="match status" value="1"/>
</dbReference>
<feature type="region of interest" description="Disordered" evidence="1">
    <location>
        <begin position="45"/>
        <end position="81"/>
    </location>
</feature>
<dbReference type="Proteomes" id="UP001642360">
    <property type="component" value="Unassembled WGS sequence"/>
</dbReference>
<gene>
    <name evidence="2" type="ORF">ILEXP_LOCUS50770</name>
</gene>
<comment type="caution">
    <text evidence="2">The sequence shown here is derived from an EMBL/GenBank/DDBJ whole genome shotgun (WGS) entry which is preliminary data.</text>
</comment>
<proteinExistence type="predicted"/>
<keyword evidence="3" id="KW-1185">Reference proteome</keyword>
<name>A0ABC8UIH7_9AQUA</name>
<feature type="compositionally biased region" description="Basic and acidic residues" evidence="1">
    <location>
        <begin position="515"/>
        <end position="525"/>
    </location>
</feature>
<dbReference type="EMBL" id="CAUOFW020007835">
    <property type="protein sequence ID" value="CAK9180742.1"/>
    <property type="molecule type" value="Genomic_DNA"/>
</dbReference>
<reference evidence="2 3" key="1">
    <citation type="submission" date="2024-02" db="EMBL/GenBank/DDBJ databases">
        <authorList>
            <person name="Vignale AGUSTIN F."/>
            <person name="Sosa J E."/>
            <person name="Modenutti C."/>
        </authorList>
    </citation>
    <scope>NUCLEOTIDE SEQUENCE [LARGE SCALE GENOMIC DNA]</scope>
</reference>
<sequence>MDAVELPLPAAVTVSKLMGSEGCGGVGVKMGEIEIRESDRVSMLVTPSTEAGSSFRSQREKTHMGKQKSNSNAKRGDKRNGKVIKGKYDSFLLKNGLASFSSTAGGNNNLGVYGSKSDIFDVTKHLGDLSLNELLDGTYKCPSFVKEKGKKAANLTENLLHSVTKACSVLQLRKPGQPQNCVEEENSYSRKVSSACLMSSGSSLASRTDGDKGDTNATDLSSCNKDQDSCINPNSHSNMLNFQLYPPKEILERLELPPPKDLDSLLLDAAKPVLSSRNNTDPRTGKTVSHRTGLPPFPWSHTAGSHCKSYSDAGKLSSSRSTCQGRWVKVRNTLNYIGDKPGFVANLESITYNQSLVPSRGLTAGASEVENAQSNSLISCERGLSSSATCATSLAPSARHSPSLVAAAQTLCEIAARSSKQNPHGVMNWQKKPSQKVMKACTSRSNDKSEKIFAVPKSTMGLDKLVQIADGVLPSKKPRLSGNEKSDEFGHTNTAKKRPINWSTPRSSRTSPSKSLKDTIGETKHSNSNIVKKPYTMPPSTRVLDTAGNNSQQKLRKLMPTHWNSRPGSKLDC</sequence>